<evidence type="ECO:0000259" key="1">
    <source>
        <dbReference type="Pfam" id="PF01636"/>
    </source>
</evidence>
<dbReference type="SUPFAM" id="SSF56112">
    <property type="entry name" value="Protein kinase-like (PK-like)"/>
    <property type="match status" value="1"/>
</dbReference>
<dbReference type="Proteomes" id="UP001061862">
    <property type="component" value="Chromosome"/>
</dbReference>
<dbReference type="InterPro" id="IPR051678">
    <property type="entry name" value="AGP_Transferase"/>
</dbReference>
<dbReference type="PANTHER" id="PTHR21310:SF15">
    <property type="entry name" value="AMINOGLYCOSIDE PHOSPHOTRANSFERASE DOMAIN-CONTAINING PROTEIN"/>
    <property type="match status" value="1"/>
</dbReference>
<keyword evidence="3" id="KW-1185">Reference proteome</keyword>
<name>A0ABY6CF50_9HYPH</name>
<evidence type="ECO:0000313" key="3">
    <source>
        <dbReference type="Proteomes" id="UP001061862"/>
    </source>
</evidence>
<dbReference type="EMBL" id="CP104965">
    <property type="protein sequence ID" value="UXN70433.1"/>
    <property type="molecule type" value="Genomic_DNA"/>
</dbReference>
<reference evidence="2 3" key="1">
    <citation type="submission" date="2022-09" db="EMBL/GenBank/DDBJ databases">
        <title>Interaction between co-microsymbionts with complementary sets of symbiotic genes in legume-rhizobium systems.</title>
        <authorList>
            <person name="Safronova V."/>
            <person name="Sazanova A."/>
            <person name="Afonin A."/>
            <person name="Chirak E."/>
        </authorList>
    </citation>
    <scope>NUCLEOTIDE SEQUENCE [LARGE SCALE GENOMIC DNA]</scope>
    <source>
        <strain evidence="2 3">A18/4-1</strain>
    </source>
</reference>
<accession>A0ABY6CF50</accession>
<dbReference type="InterPro" id="IPR002575">
    <property type="entry name" value="Aminoglycoside_PTrfase"/>
</dbReference>
<sequence>MPIAAAPLTLDQLRDIIVADHPETSGGRFSLLTEGWDSVAVDVDDRLIFKFPREARAEEALMREARLLEVIRSAVDMPVPELTIHHTPLIYSRHAKLAGEHLLTKQYKQLSEGDRERLADKLGLFYAQLHAIDPAPLRAAGAGPIEAIAPAEAIAAGALPILPDHLRRLVEQTLANWATLTPDPYGQTYGFFDGHGWNMAFDHASATLTGLYDFADSGFGPLHEEFTYSSFVSADLTERIVRRYEIETDKKLDRERIHLTTGAHRLWELAREANNPEMHAMMIEAVEAWAAQV</sequence>
<dbReference type="Gene3D" id="3.30.200.20">
    <property type="entry name" value="Phosphorylase Kinase, domain 1"/>
    <property type="match status" value="1"/>
</dbReference>
<dbReference type="InterPro" id="IPR011009">
    <property type="entry name" value="Kinase-like_dom_sf"/>
</dbReference>
<dbReference type="Gene3D" id="3.90.1200.10">
    <property type="match status" value="1"/>
</dbReference>
<organism evidence="2 3">
    <name type="scientific">Devosia neptuniae</name>
    <dbReference type="NCBI Taxonomy" id="191302"/>
    <lineage>
        <taxon>Bacteria</taxon>
        <taxon>Pseudomonadati</taxon>
        <taxon>Pseudomonadota</taxon>
        <taxon>Alphaproteobacteria</taxon>
        <taxon>Hyphomicrobiales</taxon>
        <taxon>Devosiaceae</taxon>
        <taxon>Devosia</taxon>
    </lineage>
</organism>
<protein>
    <submittedName>
        <fullName evidence="2">Aminoglycoside phosphotransferase family protein</fullName>
    </submittedName>
</protein>
<dbReference type="PANTHER" id="PTHR21310">
    <property type="entry name" value="AMINOGLYCOSIDE PHOSPHOTRANSFERASE-RELATED-RELATED"/>
    <property type="match status" value="1"/>
</dbReference>
<proteinExistence type="predicted"/>
<dbReference type="Pfam" id="PF01636">
    <property type="entry name" value="APH"/>
    <property type="match status" value="1"/>
</dbReference>
<dbReference type="RefSeq" id="WP_262169481.1">
    <property type="nucleotide sequence ID" value="NZ_CP104965.1"/>
</dbReference>
<feature type="domain" description="Aminoglycoside phosphotransferase" evidence="1">
    <location>
        <begin position="31"/>
        <end position="246"/>
    </location>
</feature>
<gene>
    <name evidence="2" type="ORF">N8A98_04340</name>
</gene>
<evidence type="ECO:0000313" key="2">
    <source>
        <dbReference type="EMBL" id="UXN70433.1"/>
    </source>
</evidence>